<dbReference type="EMBL" id="MU863900">
    <property type="protein sequence ID" value="KAK4202105.1"/>
    <property type="molecule type" value="Genomic_DNA"/>
</dbReference>
<dbReference type="Proteomes" id="UP001303160">
    <property type="component" value="Unassembled WGS sequence"/>
</dbReference>
<keyword evidence="2" id="KW-1185">Reference proteome</keyword>
<organism evidence="1 2">
    <name type="scientific">Triangularia verruculosa</name>
    <dbReference type="NCBI Taxonomy" id="2587418"/>
    <lineage>
        <taxon>Eukaryota</taxon>
        <taxon>Fungi</taxon>
        <taxon>Dikarya</taxon>
        <taxon>Ascomycota</taxon>
        <taxon>Pezizomycotina</taxon>
        <taxon>Sordariomycetes</taxon>
        <taxon>Sordariomycetidae</taxon>
        <taxon>Sordariales</taxon>
        <taxon>Podosporaceae</taxon>
        <taxon>Triangularia</taxon>
    </lineage>
</organism>
<dbReference type="Gene3D" id="3.40.50.1820">
    <property type="entry name" value="alpha/beta hydrolase"/>
    <property type="match status" value="1"/>
</dbReference>
<feature type="non-terminal residue" evidence="1">
    <location>
        <position position="1"/>
    </location>
</feature>
<evidence type="ECO:0000313" key="1">
    <source>
        <dbReference type="EMBL" id="KAK4202105.1"/>
    </source>
</evidence>
<gene>
    <name evidence="1" type="ORF">QBC40DRAFT_169990</name>
</gene>
<evidence type="ECO:0000313" key="2">
    <source>
        <dbReference type="Proteomes" id="UP001303160"/>
    </source>
</evidence>
<reference evidence="1" key="1">
    <citation type="journal article" date="2023" name="Mol. Phylogenet. Evol.">
        <title>Genome-scale phylogeny and comparative genomics of the fungal order Sordariales.</title>
        <authorList>
            <person name="Hensen N."/>
            <person name="Bonometti L."/>
            <person name="Westerberg I."/>
            <person name="Brannstrom I.O."/>
            <person name="Guillou S."/>
            <person name="Cros-Aarteil S."/>
            <person name="Calhoun S."/>
            <person name="Haridas S."/>
            <person name="Kuo A."/>
            <person name="Mondo S."/>
            <person name="Pangilinan J."/>
            <person name="Riley R."/>
            <person name="LaButti K."/>
            <person name="Andreopoulos B."/>
            <person name="Lipzen A."/>
            <person name="Chen C."/>
            <person name="Yan M."/>
            <person name="Daum C."/>
            <person name="Ng V."/>
            <person name="Clum A."/>
            <person name="Steindorff A."/>
            <person name="Ohm R.A."/>
            <person name="Martin F."/>
            <person name="Silar P."/>
            <person name="Natvig D.O."/>
            <person name="Lalanne C."/>
            <person name="Gautier V."/>
            <person name="Ament-Velasquez S.L."/>
            <person name="Kruys A."/>
            <person name="Hutchinson M.I."/>
            <person name="Powell A.J."/>
            <person name="Barry K."/>
            <person name="Miller A.N."/>
            <person name="Grigoriev I.V."/>
            <person name="Debuchy R."/>
            <person name="Gladieux P."/>
            <person name="Hiltunen Thoren M."/>
            <person name="Johannesson H."/>
        </authorList>
    </citation>
    <scope>NUCLEOTIDE SEQUENCE</scope>
    <source>
        <strain evidence="1">CBS 315.58</strain>
    </source>
</reference>
<sequence length="74" mass="8249">HNPEVKLGVSTFPKDVLLSPSYHCQTLGPLVFEKWHDKGGHFTALEVPDMLIEDMRVMCGGLLERGELKFAGPK</sequence>
<proteinExistence type="predicted"/>
<name>A0AAN7AYN6_9PEZI</name>
<dbReference type="AlphaFoldDB" id="A0AAN7AYN6"/>
<reference evidence="1" key="2">
    <citation type="submission" date="2023-05" db="EMBL/GenBank/DDBJ databases">
        <authorList>
            <consortium name="Lawrence Berkeley National Laboratory"/>
            <person name="Steindorff A."/>
            <person name="Hensen N."/>
            <person name="Bonometti L."/>
            <person name="Westerberg I."/>
            <person name="Brannstrom I.O."/>
            <person name="Guillou S."/>
            <person name="Cros-Aarteil S."/>
            <person name="Calhoun S."/>
            <person name="Haridas S."/>
            <person name="Kuo A."/>
            <person name="Mondo S."/>
            <person name="Pangilinan J."/>
            <person name="Riley R."/>
            <person name="Labutti K."/>
            <person name="Andreopoulos B."/>
            <person name="Lipzen A."/>
            <person name="Chen C."/>
            <person name="Yanf M."/>
            <person name="Daum C."/>
            <person name="Ng V."/>
            <person name="Clum A."/>
            <person name="Ohm R."/>
            <person name="Martin F."/>
            <person name="Silar P."/>
            <person name="Natvig D."/>
            <person name="Lalanne C."/>
            <person name="Gautier V."/>
            <person name="Ament-Velasquez S.L."/>
            <person name="Kruys A."/>
            <person name="Hutchinson M.I."/>
            <person name="Powell A.J."/>
            <person name="Barry K."/>
            <person name="Miller A.N."/>
            <person name="Grigoriev I.V."/>
            <person name="Debuchy R."/>
            <person name="Gladieux P."/>
            <person name="Thoren M.H."/>
            <person name="Johannesson H."/>
        </authorList>
    </citation>
    <scope>NUCLEOTIDE SEQUENCE</scope>
    <source>
        <strain evidence="1">CBS 315.58</strain>
    </source>
</reference>
<accession>A0AAN7AYN6</accession>
<comment type="caution">
    <text evidence="1">The sequence shown here is derived from an EMBL/GenBank/DDBJ whole genome shotgun (WGS) entry which is preliminary data.</text>
</comment>
<dbReference type="InterPro" id="IPR029058">
    <property type="entry name" value="AB_hydrolase_fold"/>
</dbReference>
<protein>
    <submittedName>
        <fullName evidence="1">Uncharacterized protein</fullName>
    </submittedName>
</protein>